<evidence type="ECO:0000313" key="2">
    <source>
        <dbReference type="Proteomes" id="UP000008021"/>
    </source>
</evidence>
<dbReference type="EnsemblPlants" id="OMERI11G01820.1">
    <property type="protein sequence ID" value="OMERI11G01820.1"/>
    <property type="gene ID" value="OMERI11G01820"/>
</dbReference>
<dbReference type="Proteomes" id="UP000008021">
    <property type="component" value="Chromosome 11"/>
</dbReference>
<dbReference type="EnsemblPlants" id="OMERI11G01820.2">
    <property type="protein sequence ID" value="OMERI11G01820.2"/>
    <property type="gene ID" value="OMERI11G01820"/>
</dbReference>
<protein>
    <submittedName>
        <fullName evidence="1">Uncharacterized protein</fullName>
    </submittedName>
</protein>
<sequence length="15" mass="1543">MTTPLAAANSIRSLP</sequence>
<reference evidence="1" key="1">
    <citation type="submission" date="2015-04" db="UniProtKB">
        <authorList>
            <consortium name="EnsemblPlants"/>
        </authorList>
    </citation>
    <scope>IDENTIFICATION</scope>
</reference>
<dbReference type="Gramene" id="OMERI11G01820.1">
    <property type="protein sequence ID" value="OMERI11G01820.1"/>
    <property type="gene ID" value="OMERI11G01820"/>
</dbReference>
<evidence type="ECO:0000313" key="1">
    <source>
        <dbReference type="EnsemblPlants" id="OMERI11G01820.2"/>
    </source>
</evidence>
<organism evidence="1">
    <name type="scientific">Oryza meridionalis</name>
    <dbReference type="NCBI Taxonomy" id="40149"/>
    <lineage>
        <taxon>Eukaryota</taxon>
        <taxon>Viridiplantae</taxon>
        <taxon>Streptophyta</taxon>
        <taxon>Embryophyta</taxon>
        <taxon>Tracheophyta</taxon>
        <taxon>Spermatophyta</taxon>
        <taxon>Magnoliopsida</taxon>
        <taxon>Liliopsida</taxon>
        <taxon>Poales</taxon>
        <taxon>Poaceae</taxon>
        <taxon>BOP clade</taxon>
        <taxon>Oryzoideae</taxon>
        <taxon>Oryzeae</taxon>
        <taxon>Oryzinae</taxon>
        <taxon>Oryza</taxon>
    </lineage>
</organism>
<keyword evidence="2" id="KW-1185">Reference proteome</keyword>
<dbReference type="HOGENOM" id="CLU_3434280_0_0_1"/>
<name>A0A0E0F215_9ORYZ</name>
<accession>A0A0E0F215</accession>
<reference evidence="1" key="2">
    <citation type="submission" date="2018-05" db="EMBL/GenBank/DDBJ databases">
        <title>OmerRS3 (Oryza meridionalis Reference Sequence Version 3).</title>
        <authorList>
            <person name="Zhang J."/>
            <person name="Kudrna D."/>
            <person name="Lee S."/>
            <person name="Talag J."/>
            <person name="Welchert J."/>
            <person name="Wing R.A."/>
        </authorList>
    </citation>
    <scope>NUCLEOTIDE SEQUENCE [LARGE SCALE GENOMIC DNA]</scope>
    <source>
        <strain evidence="1">OR44</strain>
    </source>
</reference>
<proteinExistence type="predicted"/>
<dbReference type="Gramene" id="OMERI11G01820.2">
    <property type="protein sequence ID" value="OMERI11G01820.2"/>
    <property type="gene ID" value="OMERI11G01820"/>
</dbReference>